<dbReference type="InterPro" id="IPR058245">
    <property type="entry name" value="NreC/VraR/RcsB-like_REC"/>
</dbReference>
<dbReference type="InterPro" id="IPR011006">
    <property type="entry name" value="CheY-like_superfamily"/>
</dbReference>
<dbReference type="SMART" id="SM00448">
    <property type="entry name" value="REC"/>
    <property type="match status" value="1"/>
</dbReference>
<feature type="modified residue" description="4-aspartylphosphate" evidence="3">
    <location>
        <position position="95"/>
    </location>
</feature>
<proteinExistence type="predicted"/>
<dbReference type="Gene3D" id="3.40.50.2300">
    <property type="match status" value="1"/>
</dbReference>
<dbReference type="Pfam" id="PF00196">
    <property type="entry name" value="GerE"/>
    <property type="match status" value="1"/>
</dbReference>
<dbReference type="SUPFAM" id="SSF52172">
    <property type="entry name" value="CheY-like"/>
    <property type="match status" value="1"/>
</dbReference>
<dbReference type="GO" id="GO:0003677">
    <property type="term" value="F:DNA binding"/>
    <property type="evidence" value="ECO:0007669"/>
    <property type="project" value="UniProtKB-KW"/>
</dbReference>
<reference evidence="7" key="2">
    <citation type="journal article" date="2021" name="Microbiome">
        <title>Successional dynamics and alternative stable states in a saline activated sludge microbial community over 9 years.</title>
        <authorList>
            <person name="Wang Y."/>
            <person name="Ye J."/>
            <person name="Ju F."/>
            <person name="Liu L."/>
            <person name="Boyd J.A."/>
            <person name="Deng Y."/>
            <person name="Parks D.H."/>
            <person name="Jiang X."/>
            <person name="Yin X."/>
            <person name="Woodcroft B.J."/>
            <person name="Tyson G.W."/>
            <person name="Hugenholtz P."/>
            <person name="Polz M.F."/>
            <person name="Zhang T."/>
        </authorList>
    </citation>
    <scope>NUCLEOTIDE SEQUENCE</scope>
    <source>
        <strain evidence="7">HKST-UBA01</strain>
    </source>
</reference>
<dbReference type="Pfam" id="PF00072">
    <property type="entry name" value="Response_reg"/>
    <property type="match status" value="1"/>
</dbReference>
<dbReference type="GO" id="GO:0000160">
    <property type="term" value="P:phosphorelay signal transduction system"/>
    <property type="evidence" value="ECO:0007669"/>
    <property type="project" value="InterPro"/>
</dbReference>
<feature type="domain" description="HTH luxR-type" evidence="5">
    <location>
        <begin position="179"/>
        <end position="244"/>
    </location>
</feature>
<dbReference type="PROSITE" id="PS50043">
    <property type="entry name" value="HTH_LUXR_2"/>
    <property type="match status" value="1"/>
</dbReference>
<dbReference type="InterPro" id="IPR036388">
    <property type="entry name" value="WH-like_DNA-bd_sf"/>
</dbReference>
<feature type="region of interest" description="Disordered" evidence="4">
    <location>
        <begin position="58"/>
        <end position="78"/>
    </location>
</feature>
<name>A0A956M3C7_UNCEI</name>
<evidence type="ECO:0000256" key="1">
    <source>
        <dbReference type="ARBA" id="ARBA00022553"/>
    </source>
</evidence>
<dbReference type="SMART" id="SM00421">
    <property type="entry name" value="HTH_LUXR"/>
    <property type="match status" value="1"/>
</dbReference>
<evidence type="ECO:0000256" key="2">
    <source>
        <dbReference type="ARBA" id="ARBA00023125"/>
    </source>
</evidence>
<evidence type="ECO:0000313" key="7">
    <source>
        <dbReference type="EMBL" id="MCA9729397.1"/>
    </source>
</evidence>
<evidence type="ECO:0000256" key="3">
    <source>
        <dbReference type="PROSITE-ProRule" id="PRU00169"/>
    </source>
</evidence>
<dbReference type="Proteomes" id="UP000697710">
    <property type="component" value="Unassembled WGS sequence"/>
</dbReference>
<dbReference type="EMBL" id="JAGQHR010000679">
    <property type="protein sequence ID" value="MCA9729397.1"/>
    <property type="molecule type" value="Genomic_DNA"/>
</dbReference>
<reference evidence="7" key="1">
    <citation type="submission" date="2020-04" db="EMBL/GenBank/DDBJ databases">
        <authorList>
            <person name="Zhang T."/>
        </authorList>
    </citation>
    <scope>NUCLEOTIDE SEQUENCE</scope>
    <source>
        <strain evidence="7">HKST-UBA01</strain>
    </source>
</reference>
<dbReference type="InterPro" id="IPR039420">
    <property type="entry name" value="WalR-like"/>
</dbReference>
<comment type="caution">
    <text evidence="7">The sequence shown here is derived from an EMBL/GenBank/DDBJ whole genome shotgun (WGS) entry which is preliminary data.</text>
</comment>
<dbReference type="PROSITE" id="PS50110">
    <property type="entry name" value="RESPONSE_REGULATORY"/>
    <property type="match status" value="1"/>
</dbReference>
<evidence type="ECO:0000259" key="6">
    <source>
        <dbReference type="PROSITE" id="PS50110"/>
    </source>
</evidence>
<dbReference type="InterPro" id="IPR016032">
    <property type="entry name" value="Sig_transdc_resp-reg_C-effctor"/>
</dbReference>
<dbReference type="PRINTS" id="PR00038">
    <property type="entry name" value="HTHLUXR"/>
</dbReference>
<keyword evidence="2" id="KW-0238">DNA-binding</keyword>
<dbReference type="GO" id="GO:0006355">
    <property type="term" value="P:regulation of DNA-templated transcription"/>
    <property type="evidence" value="ECO:0007669"/>
    <property type="project" value="InterPro"/>
</dbReference>
<dbReference type="PANTHER" id="PTHR43214">
    <property type="entry name" value="TWO-COMPONENT RESPONSE REGULATOR"/>
    <property type="match status" value="1"/>
</dbReference>
<evidence type="ECO:0000313" key="8">
    <source>
        <dbReference type="Proteomes" id="UP000697710"/>
    </source>
</evidence>
<dbReference type="PROSITE" id="PS00622">
    <property type="entry name" value="HTH_LUXR_1"/>
    <property type="match status" value="1"/>
</dbReference>
<gene>
    <name evidence="7" type="ORF">KC729_17045</name>
</gene>
<feature type="domain" description="Response regulatory" evidence="6">
    <location>
        <begin position="14"/>
        <end position="160"/>
    </location>
</feature>
<dbReference type="CDD" id="cd17535">
    <property type="entry name" value="REC_NarL-like"/>
    <property type="match status" value="1"/>
</dbReference>
<dbReference type="AlphaFoldDB" id="A0A956M3C7"/>
<organism evidence="7 8">
    <name type="scientific">Eiseniibacteriota bacterium</name>
    <dbReference type="NCBI Taxonomy" id="2212470"/>
    <lineage>
        <taxon>Bacteria</taxon>
        <taxon>Candidatus Eiseniibacteriota</taxon>
    </lineage>
</organism>
<dbReference type="InterPro" id="IPR001789">
    <property type="entry name" value="Sig_transdc_resp-reg_receiver"/>
</dbReference>
<dbReference type="SUPFAM" id="SSF46894">
    <property type="entry name" value="C-terminal effector domain of the bipartite response regulators"/>
    <property type="match status" value="1"/>
</dbReference>
<protein>
    <submittedName>
        <fullName evidence="7">Response regulator transcription factor</fullName>
    </submittedName>
</protein>
<dbReference type="InterPro" id="IPR000792">
    <property type="entry name" value="Tscrpt_reg_LuxR_C"/>
</dbReference>
<dbReference type="Gene3D" id="1.10.10.10">
    <property type="entry name" value="Winged helix-like DNA-binding domain superfamily/Winged helix DNA-binding domain"/>
    <property type="match status" value="1"/>
</dbReference>
<evidence type="ECO:0000259" key="5">
    <source>
        <dbReference type="PROSITE" id="PS50043"/>
    </source>
</evidence>
<keyword evidence="1 3" id="KW-0597">Phosphoprotein</keyword>
<accession>A0A956M3C7</accession>
<evidence type="ECO:0000256" key="4">
    <source>
        <dbReference type="SAM" id="MobiDB-lite"/>
    </source>
</evidence>
<dbReference type="CDD" id="cd06170">
    <property type="entry name" value="LuxR_C_like"/>
    <property type="match status" value="1"/>
</dbReference>
<sequence length="246" mass="26267">MSDLPLERSAGPIRVVVIEDDADIRGALELLISGTPGYTCGGAFGDCESALAALVPGGNGHPDDGAVPTPDPDDASGAAAARGRAKDLLDVVLMDIELPGIDGIEGVRRLRARFPDLDVIMLTVHEDDRSVFDSLCAGACGYLVKTTPAPRILAAIEEVHRGGAPMSPAIARMVAGSFQRGAESPLTARETEILQQLCAGKSYKMIANELYISQETVHSHLKNIYRKLEVNSKTEAMAKAYRERWV</sequence>